<dbReference type="GO" id="GO:0004042">
    <property type="term" value="F:L-glutamate N-acetyltransferase activity"/>
    <property type="evidence" value="ECO:0007669"/>
    <property type="project" value="UniProtKB-UniRule"/>
</dbReference>
<dbReference type="FunFam" id="3.60.70.12:FF:000006">
    <property type="entry name" value="Arginine biosynthesis bifunctional protein ArgJ, mitochondrial"/>
    <property type="match status" value="1"/>
</dbReference>
<name>A0A077QUD2_9BASI</name>
<dbReference type="UniPathway" id="UPA00068">
    <property type="reaction ID" value="UER00106"/>
</dbReference>
<feature type="binding site" evidence="10">
    <location>
        <position position="502"/>
    </location>
    <ligand>
        <name>substrate</name>
    </ligand>
</feature>
<evidence type="ECO:0000256" key="3">
    <source>
        <dbReference type="ARBA" id="ARBA00022571"/>
    </source>
</evidence>
<dbReference type="PANTHER" id="PTHR23100">
    <property type="entry name" value="ARGININE BIOSYNTHESIS BIFUNCTIONAL PROTEIN ARGJ"/>
    <property type="match status" value="1"/>
</dbReference>
<evidence type="ECO:0000256" key="6">
    <source>
        <dbReference type="ARBA" id="ARBA00022813"/>
    </source>
</evidence>
<dbReference type="Gene3D" id="3.30.2330.10">
    <property type="entry name" value="arginine biosynthesis bifunctional protein suprefamily"/>
    <property type="match status" value="1"/>
</dbReference>
<evidence type="ECO:0000256" key="8">
    <source>
        <dbReference type="ARBA" id="ARBA00023268"/>
    </source>
</evidence>
<comment type="catalytic activity">
    <reaction evidence="10">
        <text>L-glutamate + acetyl-CoA = N-acetyl-L-glutamate + CoA + H(+)</text>
        <dbReference type="Rhea" id="RHEA:24292"/>
        <dbReference type="ChEBI" id="CHEBI:15378"/>
        <dbReference type="ChEBI" id="CHEBI:29985"/>
        <dbReference type="ChEBI" id="CHEBI:44337"/>
        <dbReference type="ChEBI" id="CHEBI:57287"/>
        <dbReference type="ChEBI" id="CHEBI:57288"/>
        <dbReference type="EC" id="2.3.1.1"/>
    </reaction>
</comment>
<sequence>MISKLLSRSTALCRTTVRTFSTSPSMLDASAKLNKPARFSQPISASDIPKGYVVSSTYAGIKAAISPKPDGNVALKPSNPNPKPDLALIVSTVPAAAAGTFTRNVFKAAPVVISNQVLLDAANKEGGARVQSVLVNSGCANAVTGHQGMADAKQCVELVKKNLAPHPGLAQSGEGRETLLLSTGVIGVPLPMPTIKRCIPHLSNGMILNSSPDSWRETARAFMTTDTFPKLRAKTFELGGKQVRMIGIDKGAGMIHPAMTGPQVPTDFGVGSGQLHATMLGLIATDAAVKPAALQTALNRAVARSFNCISVDGDMSTNDTIILLANGQSDPTKAREVEMDESSHDFEPFVQQLTSFCQDLSKLIVRDGEGAEKFVEITCTNAPNFTVAHGLLSRLVTSMLFKCAIHGEDANWGRILASVGGAEPGLTENVDPSKVSVAFVDPIGELEPITVLSDGNPVKVDEDQMAKLLTKEDIKIMIDLKNGKDDCTYWTCDLSREYIDINADYRS</sequence>
<keyword evidence="6 10" id="KW-0068">Autocatalytic cleavage</keyword>
<feature type="chain" id="PRO_5023446870" description="Arginine biosynthesis bifunctional protein ArgJ alpha chain" evidence="10">
    <location>
        <begin position="1"/>
        <end position="277"/>
    </location>
</feature>
<dbReference type="GO" id="GO:0004358">
    <property type="term" value="F:L-glutamate N-acetyltransferase activity, acting on acetyl-L-ornithine as donor"/>
    <property type="evidence" value="ECO:0007669"/>
    <property type="project" value="UniProtKB-UniRule"/>
</dbReference>
<keyword evidence="7 10" id="KW-0496">Mitochondrion</keyword>
<protein>
    <recommendedName>
        <fullName evidence="10">Arginine biosynthesis bifunctional protein ArgJ, mitochondrial</fullName>
    </recommendedName>
    <domain>
        <recommendedName>
            <fullName evidence="10">Glutamate N-acetyltransferase</fullName>
            <shortName evidence="10">GAT</shortName>
            <ecNumber evidence="10">2.3.1.35</ecNumber>
        </recommendedName>
        <alternativeName>
            <fullName evidence="10">Ornithine acetyltransferase</fullName>
            <shortName evidence="10">OATase</shortName>
        </alternativeName>
        <alternativeName>
            <fullName evidence="10">Ornithine transacetylase</fullName>
        </alternativeName>
    </domain>
    <domain>
        <recommendedName>
            <fullName evidence="10">Amino-acid acetyltransferase</fullName>
            <ecNumber evidence="10">2.3.1.1</ecNumber>
        </recommendedName>
        <alternativeName>
            <fullName evidence="10">N-acetylglutamate synthase</fullName>
            <shortName evidence="10">AGS</shortName>
        </alternativeName>
    </domain>
    <component>
        <recommendedName>
            <fullName evidence="10">Arginine biosynthesis bifunctional protein ArgJ alpha chain</fullName>
        </recommendedName>
    </component>
    <component>
        <recommendedName>
            <fullName evidence="10">Arginine biosynthesis bifunctional protein ArgJ beta chain</fullName>
        </recommendedName>
    </component>
</protein>
<evidence type="ECO:0000256" key="1">
    <source>
        <dbReference type="ARBA" id="ARBA00004305"/>
    </source>
</evidence>
<keyword evidence="4 10" id="KW-0028">Amino-acid biosynthesis</keyword>
<keyword evidence="9 10" id="KW-0012">Acyltransferase</keyword>
<dbReference type="InterPro" id="IPR042195">
    <property type="entry name" value="ArgJ_beta_C"/>
</dbReference>
<dbReference type="FunFam" id="3.30.2330.10:FF:000001">
    <property type="entry name" value="Arginine biosynthesis bifunctional protein ArgJ, mitochondrial"/>
    <property type="match status" value="1"/>
</dbReference>
<comment type="subunit">
    <text evidence="10">Heterodimer of an alpha and a beta chain.</text>
</comment>
<feature type="binding site" evidence="10">
    <location>
        <position position="507"/>
    </location>
    <ligand>
        <name>substrate</name>
    </ligand>
</feature>
<comment type="pathway">
    <text evidence="10">Amino-acid biosynthesis; L-arginine biosynthesis; L-ornithine and N-acetyl-L-glutamate from L-glutamate and N(2)-acetyl-L-ornithine (cyclic): step 1/1.</text>
</comment>
<evidence type="ECO:0000256" key="2">
    <source>
        <dbReference type="ARBA" id="ARBA00006774"/>
    </source>
</evidence>
<dbReference type="InterPro" id="IPR002813">
    <property type="entry name" value="Arg_biosynth_ArgJ"/>
</dbReference>
<accession>A0A077QUD2</accession>
<keyword evidence="5 10" id="KW-0808">Transferase</keyword>
<keyword evidence="8 10" id="KW-0511">Multifunctional enzyme</keyword>
<dbReference type="GO" id="GO:0005759">
    <property type="term" value="C:mitochondrial matrix"/>
    <property type="evidence" value="ECO:0007669"/>
    <property type="project" value="UniProtKB-SubCell"/>
</dbReference>
<dbReference type="NCBIfam" id="TIGR00120">
    <property type="entry name" value="ArgJ"/>
    <property type="match status" value="1"/>
</dbReference>
<proteinExistence type="inferred from homology"/>
<feature type="chain" id="PRO_5023446869" description="Arginine biosynthesis bifunctional protein ArgJ beta chain" evidence="10">
    <location>
        <begin position="278"/>
        <end position="507"/>
    </location>
</feature>
<dbReference type="PANTHER" id="PTHR23100:SF0">
    <property type="entry name" value="ARGININE BIOSYNTHESIS BIFUNCTIONAL PROTEIN ARGJ, MITOCHONDRIAL"/>
    <property type="match status" value="1"/>
</dbReference>
<comment type="catalytic activity">
    <reaction evidence="10">
        <text>N(2)-acetyl-L-ornithine + L-glutamate = N-acetyl-L-glutamate + L-ornithine</text>
        <dbReference type="Rhea" id="RHEA:15349"/>
        <dbReference type="ChEBI" id="CHEBI:29985"/>
        <dbReference type="ChEBI" id="CHEBI:44337"/>
        <dbReference type="ChEBI" id="CHEBI:46911"/>
        <dbReference type="ChEBI" id="CHEBI:57805"/>
        <dbReference type="EC" id="2.3.1.35"/>
    </reaction>
</comment>
<feature type="active site" description="Nucleophile" evidence="10">
    <location>
        <position position="278"/>
    </location>
</feature>
<dbReference type="Gene3D" id="3.60.70.12">
    <property type="entry name" value="L-amino peptidase D-ALA esterase/amidase"/>
    <property type="match status" value="1"/>
</dbReference>
<feature type="site" description="Involved in the stabilization of negative charge on the oxyanion by the formation of the oxyanion hole" evidence="10">
    <location>
        <position position="184"/>
    </location>
</feature>
<feature type="binding site" evidence="10">
    <location>
        <position position="224"/>
    </location>
    <ligand>
        <name>substrate</name>
    </ligand>
</feature>
<feature type="binding site" evidence="10">
    <location>
        <position position="250"/>
    </location>
    <ligand>
        <name>substrate</name>
    </ligand>
</feature>
<evidence type="ECO:0000313" key="11">
    <source>
        <dbReference type="EMBL" id="CDI53530.1"/>
    </source>
</evidence>
<dbReference type="EMBL" id="HG529582">
    <property type="protein sequence ID" value="CDI53530.1"/>
    <property type="molecule type" value="Genomic_DNA"/>
</dbReference>
<dbReference type="InterPro" id="IPR016117">
    <property type="entry name" value="ArgJ-like_dom_sf"/>
</dbReference>
<dbReference type="Pfam" id="PF01960">
    <property type="entry name" value="ArgJ"/>
    <property type="match status" value="1"/>
</dbReference>
<dbReference type="NCBIfam" id="NF003802">
    <property type="entry name" value="PRK05388.1"/>
    <property type="match status" value="1"/>
</dbReference>
<feature type="binding site" evidence="10">
    <location>
        <position position="278"/>
    </location>
    <ligand>
        <name>substrate</name>
    </ligand>
</feature>
<comment type="PTM">
    <text evidence="10">The alpha and beta chains are autoproteolytically processed from a single precursor protein within the mitochondrion.</text>
</comment>
<reference evidence="11" key="1">
    <citation type="journal article" date="2014" name="Genome Biol. Evol.">
        <title>Gene Loss Rather Than Gene Gain Is Associated with a Host Jump from Monocots to Dicots in the Smut Fungus Melanopsichium pennsylvanicum.</title>
        <authorList>
            <person name="Sharma R."/>
            <person name="Mishra B."/>
            <person name="Runge F."/>
            <person name="Thines M."/>
        </authorList>
    </citation>
    <scope>NUCLEOTIDE SEQUENCE</scope>
    <source>
        <strain evidence="11">4</strain>
    </source>
</reference>
<organism evidence="11">
    <name type="scientific">Melanopsichium pennsylvanicum 4</name>
    <dbReference type="NCBI Taxonomy" id="1398559"/>
    <lineage>
        <taxon>Eukaryota</taxon>
        <taxon>Fungi</taxon>
        <taxon>Dikarya</taxon>
        <taxon>Basidiomycota</taxon>
        <taxon>Ustilaginomycotina</taxon>
        <taxon>Ustilaginomycetes</taxon>
        <taxon>Ustilaginales</taxon>
        <taxon>Ustilaginaceae</taxon>
        <taxon>Melanopsichium</taxon>
    </lineage>
</organism>
<feature type="site" description="Cleavage; by autolysis" evidence="10">
    <location>
        <begin position="277"/>
        <end position="278"/>
    </location>
</feature>
<evidence type="ECO:0000256" key="9">
    <source>
        <dbReference type="ARBA" id="ARBA00023315"/>
    </source>
</evidence>
<dbReference type="HAMAP" id="MF_01106">
    <property type="entry name" value="ArgJ"/>
    <property type="match status" value="1"/>
</dbReference>
<comment type="subcellular location">
    <subcellularLocation>
        <location evidence="1 10">Mitochondrion matrix</location>
    </subcellularLocation>
</comment>
<dbReference type="EC" id="2.3.1.35" evidence="10"/>
<dbReference type="CDD" id="cd02152">
    <property type="entry name" value="OAT"/>
    <property type="match status" value="1"/>
</dbReference>
<dbReference type="AlphaFoldDB" id="A0A077QUD2"/>
<feature type="binding site" evidence="10">
    <location>
        <position position="369"/>
    </location>
    <ligand>
        <name>substrate</name>
    </ligand>
</feature>
<evidence type="ECO:0000256" key="10">
    <source>
        <dbReference type="HAMAP-Rule" id="MF_03124"/>
    </source>
</evidence>
<dbReference type="GO" id="GO:0006592">
    <property type="term" value="P:ornithine biosynthetic process"/>
    <property type="evidence" value="ECO:0007669"/>
    <property type="project" value="TreeGrafter"/>
</dbReference>
<comment type="similarity">
    <text evidence="2 10">Belongs to the ArgJ family.</text>
</comment>
<evidence type="ECO:0000256" key="7">
    <source>
        <dbReference type="ARBA" id="ARBA00023128"/>
    </source>
</evidence>
<dbReference type="EC" id="2.3.1.1" evidence="10"/>
<evidence type="ECO:0000256" key="4">
    <source>
        <dbReference type="ARBA" id="ARBA00022605"/>
    </source>
</evidence>
<dbReference type="SUPFAM" id="SSF56266">
    <property type="entry name" value="DmpA/ArgJ-like"/>
    <property type="match status" value="1"/>
</dbReference>
<comment type="function">
    <text evidence="10">Catalyzes two activities which are involved in the cyclic version of arginine biosynthesis: the synthesis of acetylglutamate from glutamate and acetyl-CoA, and of ornithine by transacetylation between acetylornithine and glutamate.</text>
</comment>
<dbReference type="Gene3D" id="3.10.20.340">
    <property type="entry name" value="ArgJ beta chain, C-terminal domain"/>
    <property type="match status" value="1"/>
</dbReference>
<comment type="pathway">
    <text evidence="10">Amino-acid biosynthesis; L-arginine biosynthesis; N(2)-acetyl-L-ornithine from L-glutamate: step 1/4.</text>
</comment>
<dbReference type="FunFam" id="3.10.20.340:FF:000002">
    <property type="entry name" value="Arginine biosynthesis bifunctional protein ArgJ, mitochondrial"/>
    <property type="match status" value="1"/>
</dbReference>
<keyword evidence="3 10" id="KW-0055">Arginine biosynthesis</keyword>
<dbReference type="GO" id="GO:0006526">
    <property type="term" value="P:L-arginine biosynthetic process"/>
    <property type="evidence" value="ECO:0007669"/>
    <property type="project" value="UniProtKB-UniRule"/>
</dbReference>
<evidence type="ECO:0000256" key="5">
    <source>
        <dbReference type="ARBA" id="ARBA00022679"/>
    </source>
</evidence>
<feature type="site" description="Involved in the stabilization of negative charge on the oxyanion by the formation of the oxyanion hole" evidence="10">
    <location>
        <position position="183"/>
    </location>
</feature>